<evidence type="ECO:0000256" key="1">
    <source>
        <dbReference type="ARBA" id="ARBA00010645"/>
    </source>
</evidence>
<protein>
    <recommendedName>
        <fullName evidence="2">UPF0125 protein EOE66_10285</fullName>
    </recommendedName>
</protein>
<evidence type="ECO:0000256" key="2">
    <source>
        <dbReference type="HAMAP-Rule" id="MF_00460"/>
    </source>
</evidence>
<evidence type="ECO:0000313" key="3">
    <source>
        <dbReference type="EMBL" id="RVU46624.1"/>
    </source>
</evidence>
<dbReference type="NCBIfam" id="NF002490">
    <property type="entry name" value="PRK01777.1"/>
    <property type="match status" value="1"/>
</dbReference>
<dbReference type="OrthoDB" id="9796575at2"/>
<proteinExistence type="inferred from homology"/>
<dbReference type="PANTHER" id="PTHR37483:SF1">
    <property type="entry name" value="UPF0125 PROTEIN RATB"/>
    <property type="match status" value="1"/>
</dbReference>
<dbReference type="InterPro" id="IPR016155">
    <property type="entry name" value="Mopterin_synth/thiamin_S_b"/>
</dbReference>
<reference evidence="3 4" key="1">
    <citation type="submission" date="2019-01" db="EMBL/GenBank/DDBJ databases">
        <authorList>
            <person name="Chen W.-M."/>
        </authorList>
    </citation>
    <scope>NUCLEOTIDE SEQUENCE [LARGE SCALE GENOMIC DNA]</scope>
    <source>
        <strain evidence="3 4">KYPY4</strain>
    </source>
</reference>
<comment type="caution">
    <text evidence="3">The sequence shown here is derived from an EMBL/GenBank/DDBJ whole genome shotgun (WGS) entry which is preliminary data.</text>
</comment>
<evidence type="ECO:0000313" key="4">
    <source>
        <dbReference type="Proteomes" id="UP000285575"/>
    </source>
</evidence>
<dbReference type="InterPro" id="IPR037021">
    <property type="entry name" value="RnfH_sf"/>
</dbReference>
<name>A0A437RIN9_9BURK</name>
<dbReference type="AlphaFoldDB" id="A0A437RIN9"/>
<dbReference type="Gene3D" id="3.10.20.280">
    <property type="entry name" value="RnfH-like"/>
    <property type="match status" value="1"/>
</dbReference>
<dbReference type="EMBL" id="SACR01000003">
    <property type="protein sequence ID" value="RVU46624.1"/>
    <property type="molecule type" value="Genomic_DNA"/>
</dbReference>
<dbReference type="PANTHER" id="PTHR37483">
    <property type="entry name" value="UPF0125 PROTEIN RATB"/>
    <property type="match status" value="1"/>
</dbReference>
<organism evidence="3 4">
    <name type="scientific">Rubrivivax rivuli</name>
    <dbReference type="NCBI Taxonomy" id="1862385"/>
    <lineage>
        <taxon>Bacteria</taxon>
        <taxon>Pseudomonadati</taxon>
        <taxon>Pseudomonadota</taxon>
        <taxon>Betaproteobacteria</taxon>
        <taxon>Burkholderiales</taxon>
        <taxon>Sphaerotilaceae</taxon>
        <taxon>Rubrivivax</taxon>
    </lineage>
</organism>
<accession>A0A437RIN9</accession>
<dbReference type="Pfam" id="PF03658">
    <property type="entry name" value="Ub-RnfH"/>
    <property type="match status" value="1"/>
</dbReference>
<dbReference type="InterPro" id="IPR005346">
    <property type="entry name" value="RnfH"/>
</dbReference>
<comment type="similarity">
    <text evidence="1 2">Belongs to the UPF0125 (RnfH) family.</text>
</comment>
<dbReference type="Proteomes" id="UP000285575">
    <property type="component" value="Unassembled WGS sequence"/>
</dbReference>
<keyword evidence="4" id="KW-1185">Reference proteome</keyword>
<sequence length="101" mass="11203">MRVELVYCPAPGQVDHSQLQLAPGATVMQAVQASGVLQRQALQAESLRLGVWGRACEPGAVLREGDRVEIYRGLLVDPKEARRLRYKTHRAQQAVGTRRGR</sequence>
<dbReference type="HAMAP" id="MF_00460">
    <property type="entry name" value="UPF0125_RnfH"/>
    <property type="match status" value="1"/>
</dbReference>
<gene>
    <name evidence="3" type="ORF">EOE66_10285</name>
</gene>
<dbReference type="SUPFAM" id="SSF54285">
    <property type="entry name" value="MoaD/ThiS"/>
    <property type="match status" value="1"/>
</dbReference>